<evidence type="ECO:0000313" key="2">
    <source>
        <dbReference type="Proteomes" id="UP001076464"/>
    </source>
</evidence>
<accession>A0ACC6CBN3</accession>
<keyword evidence="2" id="KW-1185">Reference proteome</keyword>
<name>A0ACC6CBN3_9BURK</name>
<organism evidence="1 2">
    <name type="scientific">Roseateles hydrophilus</name>
    <dbReference type="NCBI Taxonomy" id="2975054"/>
    <lineage>
        <taxon>Bacteria</taxon>
        <taxon>Pseudomonadati</taxon>
        <taxon>Pseudomonadota</taxon>
        <taxon>Betaproteobacteria</taxon>
        <taxon>Burkholderiales</taxon>
        <taxon>Sphaerotilaceae</taxon>
        <taxon>Roseateles</taxon>
    </lineage>
</organism>
<protein>
    <submittedName>
        <fullName evidence="1">AraC family transcriptional regulator</fullName>
    </submittedName>
</protein>
<evidence type="ECO:0000313" key="1">
    <source>
        <dbReference type="EMBL" id="MCY4745785.1"/>
    </source>
</evidence>
<gene>
    <name evidence="1" type="ORF">NYO99_12450</name>
</gene>
<reference evidence="1" key="1">
    <citation type="submission" date="2022-08" db="EMBL/GenBank/DDBJ databases">
        <title>Genome sequencing of Pelomonas sp. UHG3.</title>
        <authorList>
            <person name="So Y."/>
        </authorList>
    </citation>
    <scope>NUCLEOTIDE SEQUENCE</scope>
    <source>
        <strain evidence="1">UHG3</strain>
    </source>
</reference>
<dbReference type="Proteomes" id="UP001076464">
    <property type="component" value="Unassembled WGS sequence"/>
</dbReference>
<dbReference type="EMBL" id="JAPPUY010000003">
    <property type="protein sequence ID" value="MCY4745785.1"/>
    <property type="molecule type" value="Genomic_DNA"/>
</dbReference>
<proteinExistence type="predicted"/>
<comment type="caution">
    <text evidence="1">The sequence shown here is derived from an EMBL/GenBank/DDBJ whole genome shotgun (WGS) entry which is preliminary data.</text>
</comment>
<sequence length="277" mass="31529">MRGVIGSTGPMMPMTGYFNSRAEPRQWGEGNLAHWNGYFTLRGKGEVRFAAETVATGVGELLLLSPTHPRSYRIPDPQVGWEFYWLHFRMTPRLGERLSWFDPRRPWQVHAVADVSLRVELASQLEAAHRFNLAQPDLPQREPIVEALLEAFLLRVAAAAASPGGATPVDPRIERVLERFHCDLAATVNVDQLAECAGLSRSQFCLLFRRGTGRSPQVYMEDRRLEMAAHYLRATAQPVAEVAEMVGFANPFYFTQRFRRRHGLSPSAYRERYRRSD</sequence>